<reference evidence="1" key="1">
    <citation type="submission" date="2021-06" db="EMBL/GenBank/DDBJ databases">
        <title>Sequencing of actinobacteria type strains.</title>
        <authorList>
            <person name="Nguyen G.-S."/>
            <person name="Wentzel A."/>
        </authorList>
    </citation>
    <scope>NUCLEOTIDE SEQUENCE</scope>
    <source>
        <strain evidence="1">P38-E01</strain>
    </source>
</reference>
<dbReference type="EMBL" id="JAELVF020000001">
    <property type="protein sequence ID" value="MBU7596711.1"/>
    <property type="molecule type" value="Genomic_DNA"/>
</dbReference>
<sequence>MAQQALPAREARLGRPIGATGPVHGVVLVLPGGEARSHRRTSPLATARAQNLARRLARTEESEAVVCHTVHYRYRGWNGEAAHPVADAVWAADEVRRRYGDVPICLAGYDLGARTALRAGGHEAVNSVLALGPWLPETGEDPVRQLTGRQVLLAHGTDDRHTDPELSFRLAERLKKINTDVCRFEVHTDRHELRYRRDEVRALARDFVFGTLAGGDFCRPLADAFAAPPPLGLRMPLASGFGKSLT</sequence>
<dbReference type="SUPFAM" id="SSF53474">
    <property type="entry name" value="alpha/beta-Hydrolases"/>
    <property type="match status" value="1"/>
</dbReference>
<dbReference type="RefSeq" id="WP_211040386.1">
    <property type="nucleotide sequence ID" value="NZ_JAELVF020000001.1"/>
</dbReference>
<dbReference type="Gene3D" id="3.40.50.1820">
    <property type="entry name" value="alpha/beta hydrolase"/>
    <property type="match status" value="1"/>
</dbReference>
<gene>
    <name evidence="1" type="ORF">JGS22_003420</name>
</gene>
<proteinExistence type="predicted"/>
<dbReference type="AlphaFoldDB" id="A0A949JBF8"/>
<dbReference type="GO" id="GO:0016787">
    <property type="term" value="F:hydrolase activity"/>
    <property type="evidence" value="ECO:0007669"/>
    <property type="project" value="UniProtKB-KW"/>
</dbReference>
<evidence type="ECO:0000313" key="1">
    <source>
        <dbReference type="EMBL" id="MBU7596711.1"/>
    </source>
</evidence>
<name>A0A949JBF8_9ACTN</name>
<protein>
    <submittedName>
        <fullName evidence="1">Alpha/beta hydrolase</fullName>
    </submittedName>
</protein>
<dbReference type="Proteomes" id="UP000694501">
    <property type="component" value="Unassembled WGS sequence"/>
</dbReference>
<organism evidence="1 2">
    <name type="scientific">Streptomyces tardus</name>
    <dbReference type="NCBI Taxonomy" id="2780544"/>
    <lineage>
        <taxon>Bacteria</taxon>
        <taxon>Bacillati</taxon>
        <taxon>Actinomycetota</taxon>
        <taxon>Actinomycetes</taxon>
        <taxon>Kitasatosporales</taxon>
        <taxon>Streptomycetaceae</taxon>
        <taxon>Streptomyces</taxon>
    </lineage>
</organism>
<accession>A0A949JBF8</accession>
<comment type="caution">
    <text evidence="1">The sequence shown here is derived from an EMBL/GenBank/DDBJ whole genome shotgun (WGS) entry which is preliminary data.</text>
</comment>
<dbReference type="InterPro" id="IPR029058">
    <property type="entry name" value="AB_hydrolase_fold"/>
</dbReference>
<evidence type="ECO:0000313" key="2">
    <source>
        <dbReference type="Proteomes" id="UP000694501"/>
    </source>
</evidence>
<keyword evidence="1" id="KW-0378">Hydrolase</keyword>
<keyword evidence="2" id="KW-1185">Reference proteome</keyword>